<dbReference type="EMBL" id="CP028923">
    <property type="protein sequence ID" value="QCK16071.1"/>
    <property type="molecule type" value="Genomic_DNA"/>
</dbReference>
<keyword evidence="3" id="KW-0808">Transferase</keyword>
<proteinExistence type="predicted"/>
<evidence type="ECO:0000313" key="4">
    <source>
        <dbReference type="Proteomes" id="UP000298616"/>
    </source>
</evidence>
<gene>
    <name evidence="3" type="ORF">DCC35_15645</name>
</gene>
<evidence type="ECO:0000313" key="3">
    <source>
        <dbReference type="EMBL" id="QCK16071.1"/>
    </source>
</evidence>
<protein>
    <submittedName>
        <fullName evidence="3">Glycosyltransferase family 1 protein</fullName>
    </submittedName>
</protein>
<accession>A0A4D7JKE6</accession>
<dbReference type="AlphaFoldDB" id="A0A4D7JKE6"/>
<dbReference type="InterPro" id="IPR028098">
    <property type="entry name" value="Glyco_trans_4-like_N"/>
</dbReference>
<dbReference type="CDD" id="cd03811">
    <property type="entry name" value="GT4_GT28_WabH-like"/>
    <property type="match status" value="1"/>
</dbReference>
<reference evidence="3 4" key="1">
    <citation type="submission" date="2018-04" db="EMBL/GenBank/DDBJ databases">
        <title>Complete genome uncultured novel isolate.</title>
        <authorList>
            <person name="Merlino G."/>
        </authorList>
    </citation>
    <scope>NUCLEOTIDE SEQUENCE [LARGE SCALE GENOMIC DNA]</scope>
    <source>
        <strain evidence="4">R1DC9</strain>
    </source>
</reference>
<feature type="domain" description="Glycosyltransferase subfamily 4-like N-terminal" evidence="2">
    <location>
        <begin position="15"/>
        <end position="173"/>
    </location>
</feature>
<dbReference type="SUPFAM" id="SSF53756">
    <property type="entry name" value="UDP-Glycosyltransferase/glycogen phosphorylase"/>
    <property type="match status" value="1"/>
</dbReference>
<dbReference type="KEGG" id="fpf:DCC35_15645"/>
<dbReference type="Pfam" id="PF00534">
    <property type="entry name" value="Glycos_transf_1"/>
    <property type="match status" value="1"/>
</dbReference>
<organism evidence="3 4">
    <name type="scientific">Mangrovivirga cuniculi</name>
    <dbReference type="NCBI Taxonomy" id="2715131"/>
    <lineage>
        <taxon>Bacteria</taxon>
        <taxon>Pseudomonadati</taxon>
        <taxon>Bacteroidota</taxon>
        <taxon>Cytophagia</taxon>
        <taxon>Cytophagales</taxon>
        <taxon>Mangrovivirgaceae</taxon>
        <taxon>Mangrovivirga</taxon>
    </lineage>
</organism>
<dbReference type="Proteomes" id="UP000298616">
    <property type="component" value="Chromosome"/>
</dbReference>
<dbReference type="PANTHER" id="PTHR12526">
    <property type="entry name" value="GLYCOSYLTRANSFERASE"/>
    <property type="match status" value="1"/>
</dbReference>
<sequence>MQKADIIFFNSTKSWGGGEKWHLETSTFLHNKGYKVLLIAHPEGELIQKASENSVPVEPFAISNLTFLNPFKVSKLSSLIKEISPQIIVMNMSSDLKAAGLAAKKAGVREIIYRRGSAIPIKNKALNRYLFGNVLTHILANSEETKRTLLANNPDLFDPEKIDVIYNGINLDKYLDNPVEEQKSPDFVIGNLGRVVPQKAQHYFIELAAILKEKGITDFKIKIGGDGPLLQELKDKAKEKNVSDHLEFTGFVENVYSFMMSIDVFVLTSLWEGFGYVLVEAMACEKPVVCFDITSNPEIIKDKETGYLVPFGDIDLLAQYIITLKSDDELREKMGKKGLERVKNKFTTLQSMQNAEEYFKRFLLS</sequence>
<dbReference type="Gene3D" id="3.40.50.2000">
    <property type="entry name" value="Glycogen Phosphorylase B"/>
    <property type="match status" value="2"/>
</dbReference>
<dbReference type="RefSeq" id="WP_137091670.1">
    <property type="nucleotide sequence ID" value="NZ_CP028923.1"/>
</dbReference>
<evidence type="ECO:0000259" key="2">
    <source>
        <dbReference type="Pfam" id="PF13439"/>
    </source>
</evidence>
<name>A0A4D7JKE6_9BACT</name>
<dbReference type="PANTHER" id="PTHR12526:SF630">
    <property type="entry name" value="GLYCOSYLTRANSFERASE"/>
    <property type="match status" value="1"/>
</dbReference>
<dbReference type="OrthoDB" id="7560678at2"/>
<evidence type="ECO:0000259" key="1">
    <source>
        <dbReference type="Pfam" id="PF00534"/>
    </source>
</evidence>
<dbReference type="GO" id="GO:0016757">
    <property type="term" value="F:glycosyltransferase activity"/>
    <property type="evidence" value="ECO:0007669"/>
    <property type="project" value="InterPro"/>
</dbReference>
<dbReference type="Pfam" id="PF13439">
    <property type="entry name" value="Glyco_transf_4"/>
    <property type="match status" value="1"/>
</dbReference>
<dbReference type="InterPro" id="IPR001296">
    <property type="entry name" value="Glyco_trans_1"/>
</dbReference>
<keyword evidence="4" id="KW-1185">Reference proteome</keyword>
<feature type="domain" description="Glycosyl transferase family 1" evidence="1">
    <location>
        <begin position="181"/>
        <end position="339"/>
    </location>
</feature>